<evidence type="ECO:0000313" key="3">
    <source>
        <dbReference type="EMBL" id="EKE87589.1"/>
    </source>
</evidence>
<dbReference type="InterPro" id="IPR016181">
    <property type="entry name" value="Acyl_CoA_acyltransferase"/>
</dbReference>
<feature type="signal peptide" evidence="1">
    <location>
        <begin position="1"/>
        <end position="18"/>
    </location>
</feature>
<accession>K2KYF6</accession>
<feature type="domain" description="N-acetyltransferase" evidence="2">
    <location>
        <begin position="38"/>
        <end position="189"/>
    </location>
</feature>
<keyword evidence="1" id="KW-0732">Signal</keyword>
<sequence>MSRWLLIFCLFACAPAQALNFWQDEWQVPAQLQTNDYVLTPLSNDDAAAFYKAYFSSQSFLYHQLGWAWPSEKATPEMNTEMVRYQVEQHLQRRAFTFIIRPRNKDTIVGALYLVPILEQRSDVPGLAEQQYDAELSWWLTERESSSDSAERLLSQVLPWLATQWPWQNLLLPVATTNEVALAQVRRQGLSQVAEDKDNATLFFSYRAR</sequence>
<dbReference type="EMBL" id="AMRG01000001">
    <property type="protein sequence ID" value="EKE87589.1"/>
    <property type="molecule type" value="Genomic_DNA"/>
</dbReference>
<comment type="caution">
    <text evidence="3">The sequence shown here is derived from an EMBL/GenBank/DDBJ whole genome shotgun (WGS) entry which is preliminary data.</text>
</comment>
<dbReference type="eggNOG" id="COG1670">
    <property type="taxonomic scope" value="Bacteria"/>
</dbReference>
<dbReference type="Gene3D" id="3.40.630.30">
    <property type="match status" value="1"/>
</dbReference>
<dbReference type="Proteomes" id="UP000014115">
    <property type="component" value="Unassembled WGS sequence"/>
</dbReference>
<dbReference type="InterPro" id="IPR000182">
    <property type="entry name" value="GNAT_dom"/>
</dbReference>
<dbReference type="AlphaFoldDB" id="K2KYF6"/>
<reference evidence="3 4" key="1">
    <citation type="journal article" date="2012" name="J. Bacteriol.">
        <title>Genome Sequence of Idiomarina xiamenensis Type Strain 10-D-4.</title>
        <authorList>
            <person name="Lai Q."/>
            <person name="Wang L."/>
            <person name="Wang W."/>
            <person name="Shao Z."/>
        </authorList>
    </citation>
    <scope>NUCLEOTIDE SEQUENCE [LARGE SCALE GENOMIC DNA]</scope>
    <source>
        <strain evidence="3 4">10-D-4</strain>
    </source>
</reference>
<dbReference type="RefSeq" id="WP_008487099.1">
    <property type="nucleotide sequence ID" value="NZ_AMRG01000001.1"/>
</dbReference>
<dbReference type="OrthoDB" id="6400338at2"/>
<evidence type="ECO:0000313" key="4">
    <source>
        <dbReference type="Proteomes" id="UP000014115"/>
    </source>
</evidence>
<protein>
    <recommendedName>
        <fullName evidence="2">N-acetyltransferase domain-containing protein</fullName>
    </recommendedName>
</protein>
<evidence type="ECO:0000259" key="2">
    <source>
        <dbReference type="Pfam" id="PF13302"/>
    </source>
</evidence>
<evidence type="ECO:0000256" key="1">
    <source>
        <dbReference type="SAM" id="SignalP"/>
    </source>
</evidence>
<dbReference type="STRING" id="740709.A10D4_00805"/>
<gene>
    <name evidence="3" type="ORF">A10D4_00805</name>
</gene>
<dbReference type="Pfam" id="PF13302">
    <property type="entry name" value="Acetyltransf_3"/>
    <property type="match status" value="1"/>
</dbReference>
<dbReference type="SUPFAM" id="SSF55729">
    <property type="entry name" value="Acyl-CoA N-acyltransferases (Nat)"/>
    <property type="match status" value="1"/>
</dbReference>
<organism evidence="3 4">
    <name type="scientific">Idiomarina xiamenensis 10-D-4</name>
    <dbReference type="NCBI Taxonomy" id="740709"/>
    <lineage>
        <taxon>Bacteria</taxon>
        <taxon>Pseudomonadati</taxon>
        <taxon>Pseudomonadota</taxon>
        <taxon>Gammaproteobacteria</taxon>
        <taxon>Alteromonadales</taxon>
        <taxon>Idiomarinaceae</taxon>
        <taxon>Idiomarina</taxon>
    </lineage>
</organism>
<dbReference type="GO" id="GO:0016747">
    <property type="term" value="F:acyltransferase activity, transferring groups other than amino-acyl groups"/>
    <property type="evidence" value="ECO:0007669"/>
    <property type="project" value="InterPro"/>
</dbReference>
<keyword evidence="4" id="KW-1185">Reference proteome</keyword>
<dbReference type="PATRIC" id="fig|740709.3.peg.161"/>
<name>K2KYF6_9GAMM</name>
<proteinExistence type="predicted"/>
<feature type="chain" id="PRO_5003860156" description="N-acetyltransferase domain-containing protein" evidence="1">
    <location>
        <begin position="19"/>
        <end position="209"/>
    </location>
</feature>